<organism evidence="2 3">
    <name type="scientific">Elsinoe batatas</name>
    <dbReference type="NCBI Taxonomy" id="2601811"/>
    <lineage>
        <taxon>Eukaryota</taxon>
        <taxon>Fungi</taxon>
        <taxon>Dikarya</taxon>
        <taxon>Ascomycota</taxon>
        <taxon>Pezizomycotina</taxon>
        <taxon>Dothideomycetes</taxon>
        <taxon>Dothideomycetidae</taxon>
        <taxon>Myriangiales</taxon>
        <taxon>Elsinoaceae</taxon>
        <taxon>Elsinoe</taxon>
    </lineage>
</organism>
<evidence type="ECO:0000313" key="3">
    <source>
        <dbReference type="Proteomes" id="UP000809789"/>
    </source>
</evidence>
<proteinExistence type="predicted"/>
<reference evidence="2" key="1">
    <citation type="submission" date="2021-07" db="EMBL/GenBank/DDBJ databases">
        <title>Elsinoe batatas strain:CRI-CJ2 Genome sequencing and assembly.</title>
        <authorList>
            <person name="Huang L."/>
        </authorList>
    </citation>
    <scope>NUCLEOTIDE SEQUENCE</scope>
    <source>
        <strain evidence="2">CRI-CJ2</strain>
    </source>
</reference>
<keyword evidence="3" id="KW-1185">Reference proteome</keyword>
<protein>
    <submittedName>
        <fullName evidence="2">Uncharacterized protein</fullName>
    </submittedName>
</protein>
<dbReference type="OrthoDB" id="10553631at2759"/>
<evidence type="ECO:0000313" key="2">
    <source>
        <dbReference type="EMBL" id="KAG8630452.1"/>
    </source>
</evidence>
<evidence type="ECO:0000256" key="1">
    <source>
        <dbReference type="SAM" id="MobiDB-lite"/>
    </source>
</evidence>
<accession>A0A8K0PJE7</accession>
<gene>
    <name evidence="2" type="ORF">KVT40_002071</name>
</gene>
<dbReference type="Proteomes" id="UP000809789">
    <property type="component" value="Unassembled WGS sequence"/>
</dbReference>
<feature type="compositionally biased region" description="Polar residues" evidence="1">
    <location>
        <begin position="25"/>
        <end position="36"/>
    </location>
</feature>
<feature type="region of interest" description="Disordered" evidence="1">
    <location>
        <begin position="1"/>
        <end position="51"/>
    </location>
</feature>
<name>A0A8K0PJE7_9PEZI</name>
<feature type="compositionally biased region" description="Basic residues" evidence="1">
    <location>
        <begin position="1"/>
        <end position="17"/>
    </location>
</feature>
<comment type="caution">
    <text evidence="2">The sequence shown here is derived from an EMBL/GenBank/DDBJ whole genome shotgun (WGS) entry which is preliminary data.</text>
</comment>
<dbReference type="EMBL" id="JAESVG020000002">
    <property type="protein sequence ID" value="KAG8630452.1"/>
    <property type="molecule type" value="Genomic_DNA"/>
</dbReference>
<dbReference type="AlphaFoldDB" id="A0A8K0PJE7"/>
<sequence>MISKPAKRHPNARHSKQQVHDTAAAAQSDQPTNARSPSPCPTRESWGRNTTPASTIASWTWWTAGRLLIRGLLYDCPPCGLYLGADRQTCYPVDTPVSRAW</sequence>